<reference evidence="1 2" key="1">
    <citation type="submission" date="2018-10" db="EMBL/GenBank/DDBJ databases">
        <title>Genomic Encyclopedia of Archaeal and Bacterial Type Strains, Phase II (KMG-II): from individual species to whole genera.</title>
        <authorList>
            <person name="Goeker M."/>
        </authorList>
    </citation>
    <scope>NUCLEOTIDE SEQUENCE [LARGE SCALE GENOMIC DNA]</scope>
    <source>
        <strain evidence="1 2">DSM 19727</strain>
    </source>
</reference>
<dbReference type="Proteomes" id="UP000280368">
    <property type="component" value="Unassembled WGS sequence"/>
</dbReference>
<dbReference type="EMBL" id="REFH01000011">
    <property type="protein sequence ID" value="RMA73125.1"/>
    <property type="molecule type" value="Genomic_DNA"/>
</dbReference>
<organism evidence="1 2">
    <name type="scientific">Flavobacterium weaverense</name>
    <dbReference type="NCBI Taxonomy" id="271156"/>
    <lineage>
        <taxon>Bacteria</taxon>
        <taxon>Pseudomonadati</taxon>
        <taxon>Bacteroidota</taxon>
        <taxon>Flavobacteriia</taxon>
        <taxon>Flavobacteriales</taxon>
        <taxon>Flavobacteriaceae</taxon>
        <taxon>Flavobacterium</taxon>
    </lineage>
</organism>
<name>A0A3L9ZRS2_9FLAO</name>
<sequence length="38" mass="4500">MIYNINSNKTNLIELSQIKDFNLIIKSEGRLNLEDEIY</sequence>
<proteinExistence type="predicted"/>
<gene>
    <name evidence="1" type="ORF">BC961_2731</name>
</gene>
<dbReference type="AlphaFoldDB" id="A0A3L9ZRS2"/>
<keyword evidence="2" id="KW-1185">Reference proteome</keyword>
<comment type="caution">
    <text evidence="1">The sequence shown here is derived from an EMBL/GenBank/DDBJ whole genome shotgun (WGS) entry which is preliminary data.</text>
</comment>
<evidence type="ECO:0000313" key="2">
    <source>
        <dbReference type="Proteomes" id="UP000280368"/>
    </source>
</evidence>
<protein>
    <submittedName>
        <fullName evidence="1">Uncharacterized protein</fullName>
    </submittedName>
</protein>
<evidence type="ECO:0000313" key="1">
    <source>
        <dbReference type="EMBL" id="RMA73125.1"/>
    </source>
</evidence>
<accession>A0A3L9ZRS2</accession>